<dbReference type="OrthoDB" id="9999469at2759"/>
<sequence length="244" mass="28493">MFTPILNPNSSLSTNTQSNSAISLSRYQSELSKILHKHDPNAIRLYDFINHVKIFDYNLNTSRWGDNPIIEGNLFVYKRQEIINNHPYQSYVFSIINKEQIFIQPITSSMLEQIDKQCLFYEVMKNDKPEIFSLHFLNELECLRLHKFIYHCIQKLKEQQSLSITTGALQLLTPVTNSNEDPTLSLKRLLNISSQNELSLPPSEFKQSKPMNREHFQNVFLHLIQNNDEFLDIIHQACFSSSTQ</sequence>
<evidence type="ECO:0000256" key="1">
    <source>
        <dbReference type="ARBA" id="ARBA00004496"/>
    </source>
</evidence>
<name>A0A814SIJ8_9BILA</name>
<evidence type="ECO:0000256" key="3">
    <source>
        <dbReference type="ARBA" id="ARBA00022490"/>
    </source>
</evidence>
<comment type="caution">
    <text evidence="7">The sequence shown here is derived from an EMBL/GenBank/DDBJ whole genome shotgun (WGS) entry which is preliminary data.</text>
</comment>
<dbReference type="GO" id="GO:0000184">
    <property type="term" value="P:nuclear-transcribed mRNA catabolic process, nonsense-mediated decay"/>
    <property type="evidence" value="ECO:0007669"/>
    <property type="project" value="UniProtKB-KW"/>
</dbReference>
<dbReference type="InterPro" id="IPR010334">
    <property type="entry name" value="Dcp1"/>
</dbReference>
<dbReference type="SUPFAM" id="SSF50729">
    <property type="entry name" value="PH domain-like"/>
    <property type="match status" value="1"/>
</dbReference>
<dbReference type="Pfam" id="PF06058">
    <property type="entry name" value="DCP1"/>
    <property type="match status" value="1"/>
</dbReference>
<gene>
    <name evidence="7" type="ORF">VCS650_LOCUS22677</name>
</gene>
<evidence type="ECO:0000256" key="2">
    <source>
        <dbReference type="ARBA" id="ARBA00008778"/>
    </source>
</evidence>
<feature type="domain" description="mRNA-decapping enzyme C-terminal" evidence="6">
    <location>
        <begin position="209"/>
        <end position="241"/>
    </location>
</feature>
<dbReference type="GO" id="GO:0003729">
    <property type="term" value="F:mRNA binding"/>
    <property type="evidence" value="ECO:0007669"/>
    <property type="project" value="TreeGrafter"/>
</dbReference>
<dbReference type="PANTHER" id="PTHR16290">
    <property type="entry name" value="TRANSCRIPTION FACTOR SMIF DECAPPING ENZYME DCP1"/>
    <property type="match status" value="1"/>
</dbReference>
<dbReference type="InterPro" id="IPR011993">
    <property type="entry name" value="PH-like_dom_sf"/>
</dbReference>
<evidence type="ECO:0000256" key="5">
    <source>
        <dbReference type="ARBA" id="ARBA00023161"/>
    </source>
</evidence>
<evidence type="ECO:0000256" key="4">
    <source>
        <dbReference type="ARBA" id="ARBA00022664"/>
    </source>
</evidence>
<dbReference type="PANTHER" id="PTHR16290:SF0">
    <property type="entry name" value="DECAPPING PROTEIN 1, ISOFORM A"/>
    <property type="match status" value="1"/>
</dbReference>
<dbReference type="Pfam" id="PF16741">
    <property type="entry name" value="mRNA_decap_C"/>
    <property type="match status" value="1"/>
</dbReference>
<dbReference type="Gene3D" id="6.10.140.2030">
    <property type="match status" value="1"/>
</dbReference>
<dbReference type="GO" id="GO:0006397">
    <property type="term" value="P:mRNA processing"/>
    <property type="evidence" value="ECO:0007669"/>
    <property type="project" value="UniProtKB-KW"/>
</dbReference>
<dbReference type="Gene3D" id="2.30.29.30">
    <property type="entry name" value="Pleckstrin-homology domain (PH domain)/Phosphotyrosine-binding domain (PTB)"/>
    <property type="match status" value="1"/>
</dbReference>
<dbReference type="GO" id="GO:0000290">
    <property type="term" value="P:deadenylation-dependent decapping of nuclear-transcribed mRNA"/>
    <property type="evidence" value="ECO:0007669"/>
    <property type="project" value="InterPro"/>
</dbReference>
<evidence type="ECO:0000313" key="7">
    <source>
        <dbReference type="EMBL" id="CAF1148551.1"/>
    </source>
</evidence>
<organism evidence="7 8">
    <name type="scientific">Adineta steineri</name>
    <dbReference type="NCBI Taxonomy" id="433720"/>
    <lineage>
        <taxon>Eukaryota</taxon>
        <taxon>Metazoa</taxon>
        <taxon>Spiralia</taxon>
        <taxon>Gnathifera</taxon>
        <taxon>Rotifera</taxon>
        <taxon>Eurotatoria</taxon>
        <taxon>Bdelloidea</taxon>
        <taxon>Adinetida</taxon>
        <taxon>Adinetidae</taxon>
        <taxon>Adineta</taxon>
    </lineage>
</organism>
<evidence type="ECO:0000313" key="8">
    <source>
        <dbReference type="Proteomes" id="UP000663891"/>
    </source>
</evidence>
<keyword evidence="3" id="KW-0963">Cytoplasm</keyword>
<comment type="similarity">
    <text evidence="2">Belongs to the DCP1 family.</text>
</comment>
<protein>
    <recommendedName>
        <fullName evidence="6">mRNA-decapping enzyme C-terminal domain-containing protein</fullName>
    </recommendedName>
</protein>
<accession>A0A814SIJ8</accession>
<dbReference type="InterPro" id="IPR031953">
    <property type="entry name" value="mRNA_decap_C"/>
</dbReference>
<reference evidence="7" key="1">
    <citation type="submission" date="2021-02" db="EMBL/GenBank/DDBJ databases">
        <authorList>
            <person name="Nowell W R."/>
        </authorList>
    </citation>
    <scope>NUCLEOTIDE SEQUENCE</scope>
</reference>
<dbReference type="Proteomes" id="UP000663891">
    <property type="component" value="Unassembled WGS sequence"/>
</dbReference>
<proteinExistence type="inferred from homology"/>
<dbReference type="GO" id="GO:0031087">
    <property type="term" value="P:deadenylation-independent decapping of nuclear-transcribed mRNA"/>
    <property type="evidence" value="ECO:0007669"/>
    <property type="project" value="TreeGrafter"/>
</dbReference>
<dbReference type="EMBL" id="CAJNON010000258">
    <property type="protein sequence ID" value="CAF1148551.1"/>
    <property type="molecule type" value="Genomic_DNA"/>
</dbReference>
<keyword evidence="4" id="KW-0507">mRNA processing</keyword>
<keyword evidence="5" id="KW-0866">Nonsense-mediated mRNA decay</keyword>
<dbReference type="AlphaFoldDB" id="A0A814SIJ8"/>
<evidence type="ECO:0000259" key="6">
    <source>
        <dbReference type="Pfam" id="PF16741"/>
    </source>
</evidence>
<comment type="subcellular location">
    <subcellularLocation>
        <location evidence="1">Cytoplasm</location>
    </subcellularLocation>
</comment>
<dbReference type="GO" id="GO:0000932">
    <property type="term" value="C:P-body"/>
    <property type="evidence" value="ECO:0007669"/>
    <property type="project" value="TreeGrafter"/>
</dbReference>
<dbReference type="GO" id="GO:0008047">
    <property type="term" value="F:enzyme activator activity"/>
    <property type="evidence" value="ECO:0007669"/>
    <property type="project" value="InterPro"/>
</dbReference>